<comment type="caution">
    <text evidence="6">The sequence shown here is derived from an EMBL/GenBank/DDBJ whole genome shotgun (WGS) entry which is preliminary data.</text>
</comment>
<dbReference type="InterPro" id="IPR006689">
    <property type="entry name" value="Small_GTPase_ARF/SAR"/>
</dbReference>
<sequence>METSPTVGFNVGTLDLDKKLSLTLWDVGGQTNMRTNWSNSGSQMMWLLVMTERQGVPHQSQREPALFGPRSSSSFQSLPLG</sequence>
<feature type="compositionally biased region" description="Polar residues" evidence="5">
    <location>
        <begin position="70"/>
        <end position="81"/>
    </location>
</feature>
<dbReference type="Pfam" id="PF00025">
    <property type="entry name" value="Arf"/>
    <property type="match status" value="1"/>
</dbReference>
<dbReference type="SUPFAM" id="SSF52540">
    <property type="entry name" value="P-loop containing nucleoside triphosphate hydrolases"/>
    <property type="match status" value="1"/>
</dbReference>
<dbReference type="EMBL" id="JANIIK010000112">
    <property type="protein sequence ID" value="KAJ3593901.1"/>
    <property type="molecule type" value="Genomic_DNA"/>
</dbReference>
<keyword evidence="1 3" id="KW-0547">Nucleotide-binding</keyword>
<keyword evidence="4" id="KW-0479">Metal-binding</keyword>
<dbReference type="GO" id="GO:0005525">
    <property type="term" value="F:GTP binding"/>
    <property type="evidence" value="ECO:0007669"/>
    <property type="project" value="UniProtKB-KW"/>
</dbReference>
<evidence type="ECO:0000313" key="7">
    <source>
        <dbReference type="Proteomes" id="UP001148018"/>
    </source>
</evidence>
<feature type="region of interest" description="Disordered" evidence="5">
    <location>
        <begin position="55"/>
        <end position="81"/>
    </location>
</feature>
<dbReference type="GO" id="GO:0046872">
    <property type="term" value="F:metal ion binding"/>
    <property type="evidence" value="ECO:0007669"/>
    <property type="project" value="UniProtKB-KW"/>
</dbReference>
<keyword evidence="2 3" id="KW-0342">GTP-binding</keyword>
<dbReference type="InterPro" id="IPR027417">
    <property type="entry name" value="P-loop_NTPase"/>
</dbReference>
<evidence type="ECO:0000256" key="1">
    <source>
        <dbReference type="ARBA" id="ARBA00022741"/>
    </source>
</evidence>
<proteinExistence type="predicted"/>
<evidence type="ECO:0000256" key="4">
    <source>
        <dbReference type="PIRSR" id="PIRSR606689-2"/>
    </source>
</evidence>
<feature type="binding site" evidence="4">
    <location>
        <position position="6"/>
    </location>
    <ligand>
        <name>Mg(2+)</name>
        <dbReference type="ChEBI" id="CHEBI:18420"/>
    </ligand>
</feature>
<feature type="binding site" evidence="3">
    <location>
        <position position="29"/>
    </location>
    <ligand>
        <name>GTP</name>
        <dbReference type="ChEBI" id="CHEBI:37565"/>
    </ligand>
</feature>
<accession>A0A9Q0DSX8</accession>
<keyword evidence="7" id="KW-1185">Reference proteome</keyword>
<dbReference type="AlphaFoldDB" id="A0A9Q0DSX8"/>
<organism evidence="6 7">
    <name type="scientific">Muraenolepis orangiensis</name>
    <name type="common">Patagonian moray cod</name>
    <dbReference type="NCBI Taxonomy" id="630683"/>
    <lineage>
        <taxon>Eukaryota</taxon>
        <taxon>Metazoa</taxon>
        <taxon>Chordata</taxon>
        <taxon>Craniata</taxon>
        <taxon>Vertebrata</taxon>
        <taxon>Euteleostomi</taxon>
        <taxon>Actinopterygii</taxon>
        <taxon>Neopterygii</taxon>
        <taxon>Teleostei</taxon>
        <taxon>Neoteleostei</taxon>
        <taxon>Acanthomorphata</taxon>
        <taxon>Zeiogadaria</taxon>
        <taxon>Gadariae</taxon>
        <taxon>Gadiformes</taxon>
        <taxon>Muraenolepidoidei</taxon>
        <taxon>Muraenolepididae</taxon>
        <taxon>Muraenolepis</taxon>
    </lineage>
</organism>
<protein>
    <submittedName>
        <fullName evidence="6">Uncharacterized protein</fullName>
    </submittedName>
</protein>
<evidence type="ECO:0000313" key="6">
    <source>
        <dbReference type="EMBL" id="KAJ3593901.1"/>
    </source>
</evidence>
<evidence type="ECO:0000256" key="5">
    <source>
        <dbReference type="SAM" id="MobiDB-lite"/>
    </source>
</evidence>
<keyword evidence="4" id="KW-0460">Magnesium</keyword>
<gene>
    <name evidence="6" type="ORF">NHX12_006234</name>
</gene>
<evidence type="ECO:0000256" key="3">
    <source>
        <dbReference type="PIRSR" id="PIRSR606689-1"/>
    </source>
</evidence>
<dbReference type="Gene3D" id="3.40.50.300">
    <property type="entry name" value="P-loop containing nucleotide triphosphate hydrolases"/>
    <property type="match status" value="1"/>
</dbReference>
<dbReference type="GO" id="GO:0003924">
    <property type="term" value="F:GTPase activity"/>
    <property type="evidence" value="ECO:0007669"/>
    <property type="project" value="InterPro"/>
</dbReference>
<dbReference type="Proteomes" id="UP001148018">
    <property type="component" value="Unassembled WGS sequence"/>
</dbReference>
<reference evidence="6" key="1">
    <citation type="submission" date="2022-07" db="EMBL/GenBank/DDBJ databases">
        <title>Chromosome-level genome of Muraenolepis orangiensis.</title>
        <authorList>
            <person name="Kim J."/>
        </authorList>
    </citation>
    <scope>NUCLEOTIDE SEQUENCE</scope>
    <source>
        <strain evidence="6">KU_S4_2022</strain>
        <tissue evidence="6">Muscle</tissue>
    </source>
</reference>
<name>A0A9Q0DSX8_9TELE</name>
<evidence type="ECO:0000256" key="2">
    <source>
        <dbReference type="ARBA" id="ARBA00023134"/>
    </source>
</evidence>